<keyword evidence="2 4" id="KW-0067">ATP-binding</keyword>
<dbReference type="InterPro" id="IPR017871">
    <property type="entry name" value="ABC_transporter-like_CS"/>
</dbReference>
<dbReference type="InterPro" id="IPR027417">
    <property type="entry name" value="P-loop_NTPase"/>
</dbReference>
<name>E8PPH5_THESS</name>
<dbReference type="InterPro" id="IPR003439">
    <property type="entry name" value="ABC_transporter-like_ATP-bd"/>
</dbReference>
<dbReference type="KEGG" id="tsc:TSC_c10190"/>
<dbReference type="InterPro" id="IPR003593">
    <property type="entry name" value="AAA+_ATPase"/>
</dbReference>
<dbReference type="InterPro" id="IPR050107">
    <property type="entry name" value="ABC_carbohydrate_import_ATPase"/>
</dbReference>
<dbReference type="SMART" id="SM00382">
    <property type="entry name" value="AAA"/>
    <property type="match status" value="1"/>
</dbReference>
<dbReference type="PROSITE" id="PS50893">
    <property type="entry name" value="ABC_TRANSPORTER_2"/>
    <property type="match status" value="2"/>
</dbReference>
<evidence type="ECO:0000313" key="4">
    <source>
        <dbReference type="EMBL" id="ADW21641.1"/>
    </source>
</evidence>
<dbReference type="CDD" id="cd03216">
    <property type="entry name" value="ABC_Carb_Monos_I"/>
    <property type="match status" value="1"/>
</dbReference>
<dbReference type="Pfam" id="PF00005">
    <property type="entry name" value="ABC_tran"/>
    <property type="match status" value="2"/>
</dbReference>
<evidence type="ECO:0000313" key="5">
    <source>
        <dbReference type="Proteomes" id="UP000008087"/>
    </source>
</evidence>
<keyword evidence="1" id="KW-0547">Nucleotide-binding</keyword>
<dbReference type="AlphaFoldDB" id="E8PPH5"/>
<dbReference type="Proteomes" id="UP000008087">
    <property type="component" value="Chromosome"/>
</dbReference>
<protein>
    <submittedName>
        <fullName evidence="4">Ribose import ATP-binding protein RbsA</fullName>
    </submittedName>
</protein>
<dbReference type="Gene3D" id="3.40.50.300">
    <property type="entry name" value="P-loop containing nucleotide triphosphate hydrolases"/>
    <property type="match status" value="2"/>
</dbReference>
<dbReference type="SUPFAM" id="SSF52540">
    <property type="entry name" value="P-loop containing nucleoside triphosphate hydrolases"/>
    <property type="match status" value="2"/>
</dbReference>
<dbReference type="GO" id="GO:0005524">
    <property type="term" value="F:ATP binding"/>
    <property type="evidence" value="ECO:0007669"/>
    <property type="project" value="UniProtKB-KW"/>
</dbReference>
<feature type="domain" description="ABC transporter" evidence="3">
    <location>
        <begin position="14"/>
        <end position="247"/>
    </location>
</feature>
<dbReference type="PANTHER" id="PTHR43790">
    <property type="entry name" value="CARBOHYDRATE TRANSPORT ATP-BINDING PROTEIN MG119-RELATED"/>
    <property type="match status" value="1"/>
</dbReference>
<proteinExistence type="predicted"/>
<dbReference type="eggNOG" id="COG3845">
    <property type="taxonomic scope" value="Bacteria"/>
</dbReference>
<sequence>MVSSRPALVARSMLKLENITKRFGSVVANRRITLEVARGEVLALLGENGAGKTTLVSILYGLYAPDEGRILLEGKEVRIPSPKAAQRLGIALVPQHPELIEAHTVAENLALGLDLPLAFSRRALVRRLEALLEGHPLGVDLEAPVARLSAGEKQRVELLRALLNRPRVLVLDEPTSVLTPKEVEGLFQEIRRLKALGLAVIFISHKLEEVLAIAERIAVLRAGEKVGEVWRQEADKDLLVRLMVGRSLAPPPKVPPPREEVVLEVEDLLVPRHGFPVQGVSFTLRAGEVLGIAGVAGSGQAELVQALAGLRPHQGRVRFLGKPWPRDPMGLFRQGVAHIPEERSMGVVGGMSVAENLALRTYPRFVRWGLLDYRAMEKEAEGLIQRYGIRTPSPRTPVRFLSGGNVQKVILARELWGGPRLLLAMHPTYGLDVGATEEVHGRILELVQGGAAVLLVSEDLDEILALSHRVAALYHGRFVGPVLREEADRERLGRMMTEGRV</sequence>
<dbReference type="HOGENOM" id="CLU_000604_92_3_0"/>
<organism evidence="4 5">
    <name type="scientific">Thermus scotoductus (strain ATCC 700910 / SA-01)</name>
    <dbReference type="NCBI Taxonomy" id="743525"/>
    <lineage>
        <taxon>Bacteria</taxon>
        <taxon>Thermotogati</taxon>
        <taxon>Deinococcota</taxon>
        <taxon>Deinococci</taxon>
        <taxon>Thermales</taxon>
        <taxon>Thermaceae</taxon>
        <taxon>Thermus</taxon>
    </lineage>
</organism>
<dbReference type="CDD" id="cd03215">
    <property type="entry name" value="ABC_Carb_Monos_II"/>
    <property type="match status" value="1"/>
</dbReference>
<evidence type="ECO:0000259" key="3">
    <source>
        <dbReference type="PROSITE" id="PS50893"/>
    </source>
</evidence>
<dbReference type="STRING" id="743525.TSC_c10190"/>
<reference evidence="5" key="1">
    <citation type="submission" date="2010-03" db="EMBL/GenBank/DDBJ databases">
        <title>The genome sequence of Thermus scotoductus SA-01.</title>
        <authorList>
            <person name="Gounder K."/>
            <person name="Liesegang H."/>
            <person name="Brzuszkiewicz E."/>
            <person name="Wollherr A."/>
            <person name="Daniel R."/>
            <person name="Gottschalk G."/>
            <person name="van Heerden E."/>
            <person name="Litthauer D."/>
        </authorList>
    </citation>
    <scope>NUCLEOTIDE SEQUENCE [LARGE SCALE GENOMIC DNA]</scope>
    <source>
        <strain evidence="5">ATCC 700910 / SA-01</strain>
    </source>
</reference>
<feature type="domain" description="ABC transporter" evidence="3">
    <location>
        <begin position="257"/>
        <end position="500"/>
    </location>
</feature>
<dbReference type="GO" id="GO:0016887">
    <property type="term" value="F:ATP hydrolysis activity"/>
    <property type="evidence" value="ECO:0007669"/>
    <property type="project" value="InterPro"/>
</dbReference>
<dbReference type="PROSITE" id="PS00211">
    <property type="entry name" value="ABC_TRANSPORTER_1"/>
    <property type="match status" value="1"/>
</dbReference>
<dbReference type="PANTHER" id="PTHR43790:SF4">
    <property type="entry name" value="GUANOSINE IMPORT ATP-BINDING PROTEIN NUPO"/>
    <property type="match status" value="1"/>
</dbReference>
<evidence type="ECO:0000256" key="2">
    <source>
        <dbReference type="ARBA" id="ARBA00022840"/>
    </source>
</evidence>
<dbReference type="EMBL" id="CP001962">
    <property type="protein sequence ID" value="ADW21641.1"/>
    <property type="molecule type" value="Genomic_DNA"/>
</dbReference>
<gene>
    <name evidence="4" type="primary">rbsA1</name>
    <name evidence="4" type="ordered locus">TSC_c10190</name>
</gene>
<accession>E8PPH5</accession>
<reference evidence="4 5" key="2">
    <citation type="journal article" date="2011" name="BMC Genomics">
        <title>Sequence of the hyperplastic genome of the naturally competent Thermus scotoductus SA-01.</title>
        <authorList>
            <person name="Gounder K."/>
            <person name="Brzuszkiewicz E."/>
            <person name="Liesegang H."/>
            <person name="Wollherr A."/>
            <person name="Daniel R."/>
            <person name="Gottschalk G."/>
            <person name="Reva O."/>
            <person name="Kumwenda B."/>
            <person name="Srivastava M."/>
            <person name="Bricio C."/>
            <person name="Berenguer J."/>
            <person name="van Heerden E."/>
            <person name="Litthauer D."/>
        </authorList>
    </citation>
    <scope>NUCLEOTIDE SEQUENCE [LARGE SCALE GENOMIC DNA]</scope>
    <source>
        <strain evidence="5">ATCC 700910 / SA-01</strain>
    </source>
</reference>
<evidence type="ECO:0000256" key="1">
    <source>
        <dbReference type="ARBA" id="ARBA00022741"/>
    </source>
</evidence>